<accession>A0A0A1ZE86</accession>
<gene>
    <name evidence="4" type="ORF">EU91_1246</name>
</gene>
<keyword evidence="2" id="KW-1133">Transmembrane helix</keyword>
<evidence type="ECO:0000313" key="4">
    <source>
        <dbReference type="EMBL" id="KGF86484.1"/>
    </source>
</evidence>
<dbReference type="GO" id="GO:0047360">
    <property type="term" value="F:undecaprenyl-phosphate galactose phosphotransferase activity"/>
    <property type="evidence" value="ECO:0007669"/>
    <property type="project" value="UniProtKB-EC"/>
</dbReference>
<proteinExistence type="inferred from homology"/>
<reference evidence="5" key="1">
    <citation type="journal article" date="2014" name="Sci. Data">
        <title>Genomes of diverse isolates of the marine cyanobacterium Prochlorococcus.</title>
        <authorList>
            <person name="Biller S."/>
            <person name="Berube P."/>
            <person name="Thompson J."/>
            <person name="Kelly L."/>
            <person name="Roggensack S."/>
            <person name="Awad L."/>
            <person name="Roache-Johnson K."/>
            <person name="Ding H."/>
            <person name="Giovannoni S.J."/>
            <person name="Moore L.R."/>
            <person name="Chisholm S.W."/>
        </authorList>
    </citation>
    <scope>NUCLEOTIDE SEQUENCE [LARGE SCALE GENOMIC DNA]</scope>
    <source>
        <strain evidence="5">GP2</strain>
    </source>
</reference>
<dbReference type="EC" id="2.7.8.6" evidence="4"/>
<evidence type="ECO:0000256" key="2">
    <source>
        <dbReference type="SAM" id="Phobius"/>
    </source>
</evidence>
<protein>
    <submittedName>
        <fullName evidence="4">Undecaprenyl-phosphate galactosephosphotransferase</fullName>
        <ecNumber evidence="4">2.7.8.6</ecNumber>
    </submittedName>
</protein>
<keyword evidence="4" id="KW-0808">Transferase</keyword>
<dbReference type="PANTHER" id="PTHR30576:SF20">
    <property type="entry name" value="QUINOVOSAMINEPHOSPHOTRANSFERAE-RELATED"/>
    <property type="match status" value="1"/>
</dbReference>
<organism evidence="4 5">
    <name type="scientific">Prochlorococcus marinus str. GP2</name>
    <dbReference type="NCBI Taxonomy" id="59925"/>
    <lineage>
        <taxon>Bacteria</taxon>
        <taxon>Bacillati</taxon>
        <taxon>Cyanobacteriota</taxon>
        <taxon>Cyanophyceae</taxon>
        <taxon>Synechococcales</taxon>
        <taxon>Prochlorococcaceae</taxon>
        <taxon>Prochlorococcus</taxon>
    </lineage>
</organism>
<dbReference type="Pfam" id="PF02397">
    <property type="entry name" value="Bac_transf"/>
    <property type="match status" value="1"/>
</dbReference>
<keyword evidence="2" id="KW-0472">Membrane</keyword>
<evidence type="ECO:0000256" key="1">
    <source>
        <dbReference type="ARBA" id="ARBA00006464"/>
    </source>
</evidence>
<sequence>MEFGLKSKINYYFFKRLFDIFFSLIIIIIFCPLLLLISILIKATSKGPIIYKGKRVGYHGKIFFILKFRTMHQNAEIMGGYSTSFNDPRLTKIGRILRRYKIDELPQFFNVLLGEMSITGPRPQVLYYTDKYNNEEKKILDIKPGITDLSSIYFNDMDKILGNKDADFIYEKEIEPIKNKLRLRYLREHNFFFDLRILIETAFGILGLKNITGLLN</sequence>
<name>A0A0A1ZE86_PROMR</name>
<comment type="similarity">
    <text evidence="1">Belongs to the bacterial sugar transferase family.</text>
</comment>
<feature type="transmembrane region" description="Helical" evidence="2">
    <location>
        <begin position="20"/>
        <end position="41"/>
    </location>
</feature>
<dbReference type="InterPro" id="IPR003362">
    <property type="entry name" value="Bact_transf"/>
</dbReference>
<dbReference type="Proteomes" id="UP000030598">
    <property type="component" value="Unassembled WGS sequence"/>
</dbReference>
<dbReference type="STRING" id="59925.EU91_1246"/>
<dbReference type="AlphaFoldDB" id="A0A0A1ZE86"/>
<keyword evidence="2" id="KW-0812">Transmembrane</keyword>
<evidence type="ECO:0000313" key="5">
    <source>
        <dbReference type="Proteomes" id="UP000030598"/>
    </source>
</evidence>
<comment type="caution">
    <text evidence="4">The sequence shown here is derived from an EMBL/GenBank/DDBJ whole genome shotgun (WGS) entry which is preliminary data.</text>
</comment>
<dbReference type="eggNOG" id="COG2148">
    <property type="taxonomic scope" value="Bacteria"/>
</dbReference>
<dbReference type="OrthoDB" id="570875at2"/>
<dbReference type="PANTHER" id="PTHR30576">
    <property type="entry name" value="COLANIC BIOSYNTHESIS UDP-GLUCOSE LIPID CARRIER TRANSFERASE"/>
    <property type="match status" value="1"/>
</dbReference>
<evidence type="ECO:0000259" key="3">
    <source>
        <dbReference type="Pfam" id="PF02397"/>
    </source>
</evidence>
<dbReference type="RefSeq" id="WP_052041295.1">
    <property type="nucleotide sequence ID" value="NZ_CP138934.1"/>
</dbReference>
<feature type="domain" description="Bacterial sugar transferase" evidence="3">
    <location>
        <begin position="15"/>
        <end position="205"/>
    </location>
</feature>
<dbReference type="EMBL" id="JNAH01000007">
    <property type="protein sequence ID" value="KGF86484.1"/>
    <property type="molecule type" value="Genomic_DNA"/>
</dbReference>